<evidence type="ECO:0000256" key="1">
    <source>
        <dbReference type="SAM" id="MobiDB-lite"/>
    </source>
</evidence>
<evidence type="ECO:0000313" key="3">
    <source>
        <dbReference type="EMBL" id="KAJ8951862.1"/>
    </source>
</evidence>
<feature type="region of interest" description="Disordered" evidence="1">
    <location>
        <begin position="26"/>
        <end position="69"/>
    </location>
</feature>
<name>A0AAV8YMK2_9CUCU</name>
<feature type="signal peptide" evidence="2">
    <location>
        <begin position="1"/>
        <end position="21"/>
    </location>
</feature>
<comment type="caution">
    <text evidence="3">The sequence shown here is derived from an EMBL/GenBank/DDBJ whole genome shotgun (WGS) entry which is preliminary data.</text>
</comment>
<evidence type="ECO:0000256" key="2">
    <source>
        <dbReference type="SAM" id="SignalP"/>
    </source>
</evidence>
<accession>A0AAV8YMK2</accession>
<feature type="compositionally biased region" description="Basic and acidic residues" evidence="1">
    <location>
        <begin position="32"/>
        <end position="45"/>
    </location>
</feature>
<reference evidence="3" key="1">
    <citation type="journal article" date="2023" name="Insect Mol. Biol.">
        <title>Genome sequencing provides insights into the evolution of gene families encoding plant cell wall-degrading enzymes in longhorned beetles.</title>
        <authorList>
            <person name="Shin N.R."/>
            <person name="Okamura Y."/>
            <person name="Kirsch R."/>
            <person name="Pauchet Y."/>
        </authorList>
    </citation>
    <scope>NUCLEOTIDE SEQUENCE</scope>
    <source>
        <strain evidence="3">AMC_N1</strain>
    </source>
</reference>
<evidence type="ECO:0000313" key="4">
    <source>
        <dbReference type="Proteomes" id="UP001162162"/>
    </source>
</evidence>
<dbReference type="Proteomes" id="UP001162162">
    <property type="component" value="Unassembled WGS sequence"/>
</dbReference>
<sequence length="253" mass="28079">MHFAHVFIVCFAIFVKMSVYPQTVKSGGQQTADRHEEVQALKEDADTTSTENSTSTLEQDTNTTSTENSISRRIKNLLKGIKNVRDPISETNLRFDIPSNMYMNGKLEMVVVFLFGQANATLETFSYDESNGGLRFTLAWGGPVIFMTTNNHQVTLSNSTNEIVERSQIRIVLSGLRVEGSAVVENKKISQLNLIPSVSKSLFSVHGLLNDPEVSIRLTNGLTKHFPGFLNSTGEIVSRFISPYVQTALNENL</sequence>
<gene>
    <name evidence="3" type="ORF">NQ318_019838</name>
</gene>
<proteinExistence type="predicted"/>
<protein>
    <submittedName>
        <fullName evidence="3">Uncharacterized protein</fullName>
    </submittedName>
</protein>
<feature type="compositionally biased region" description="Low complexity" evidence="1">
    <location>
        <begin position="47"/>
        <end position="56"/>
    </location>
</feature>
<dbReference type="EMBL" id="JAPWTK010000078">
    <property type="protein sequence ID" value="KAJ8951862.1"/>
    <property type="molecule type" value="Genomic_DNA"/>
</dbReference>
<keyword evidence="4" id="KW-1185">Reference proteome</keyword>
<feature type="chain" id="PRO_5043529957" evidence="2">
    <location>
        <begin position="22"/>
        <end position="253"/>
    </location>
</feature>
<dbReference type="AlphaFoldDB" id="A0AAV8YMK2"/>
<keyword evidence="2" id="KW-0732">Signal</keyword>
<feature type="compositionally biased region" description="Polar residues" evidence="1">
    <location>
        <begin position="57"/>
        <end position="69"/>
    </location>
</feature>
<organism evidence="3 4">
    <name type="scientific">Aromia moschata</name>
    <dbReference type="NCBI Taxonomy" id="1265417"/>
    <lineage>
        <taxon>Eukaryota</taxon>
        <taxon>Metazoa</taxon>
        <taxon>Ecdysozoa</taxon>
        <taxon>Arthropoda</taxon>
        <taxon>Hexapoda</taxon>
        <taxon>Insecta</taxon>
        <taxon>Pterygota</taxon>
        <taxon>Neoptera</taxon>
        <taxon>Endopterygota</taxon>
        <taxon>Coleoptera</taxon>
        <taxon>Polyphaga</taxon>
        <taxon>Cucujiformia</taxon>
        <taxon>Chrysomeloidea</taxon>
        <taxon>Cerambycidae</taxon>
        <taxon>Cerambycinae</taxon>
        <taxon>Callichromatini</taxon>
        <taxon>Aromia</taxon>
    </lineage>
</organism>